<evidence type="ECO:0000313" key="1">
    <source>
        <dbReference type="EMBL" id="WAR44156.1"/>
    </source>
</evidence>
<keyword evidence="2" id="KW-1185">Reference proteome</keyword>
<accession>A0ABY7GIM3</accession>
<dbReference type="Proteomes" id="UP001162780">
    <property type="component" value="Chromosome"/>
</dbReference>
<reference evidence="1" key="1">
    <citation type="submission" date="2022-11" db="EMBL/GenBank/DDBJ databases">
        <title>Methylomonas rapida sp. nov., Carotenoid-Producing Obligate Methanotrophs with High Growth Characteristics and Biotechnological Potential.</title>
        <authorList>
            <person name="Tikhonova E.N."/>
            <person name="Suleimanov R.Z."/>
            <person name="Miroshnikov K."/>
            <person name="Oshkin I.Y."/>
            <person name="Belova S.E."/>
            <person name="Danilova O.V."/>
            <person name="Ashikhmin A."/>
            <person name="Konopkin A."/>
            <person name="But S.Y."/>
            <person name="Khmelenina V.N."/>
            <person name="Kuznetsov N."/>
            <person name="Pimenov N.V."/>
            <person name="Dedysh S.N."/>
        </authorList>
    </citation>
    <scope>NUCLEOTIDE SEQUENCE</scope>
    <source>
        <strain evidence="1">MP1</strain>
    </source>
</reference>
<dbReference type="EMBL" id="CP113517">
    <property type="protein sequence ID" value="WAR44156.1"/>
    <property type="molecule type" value="Genomic_DNA"/>
</dbReference>
<gene>
    <name evidence="1" type="ORF">NM686_017535</name>
</gene>
<sequence length="97" mass="11146">MSHQQNLLRAIFQDPVSGNMHWRDIESLLHHLGAKIEPNHGARFRVTLNGIEDMIHHPHHGGVCNKQEIKHIREFLARAGVSPSQYEAERKKAREAD</sequence>
<protein>
    <submittedName>
        <fullName evidence="1">Type II toxin-antitoxin system HicA family toxin</fullName>
    </submittedName>
</protein>
<proteinExistence type="predicted"/>
<dbReference type="RefSeq" id="WP_255189143.1">
    <property type="nucleotide sequence ID" value="NZ_CP113517.1"/>
</dbReference>
<organism evidence="1 2">
    <name type="scientific">Methylomonas rapida</name>
    <dbReference type="NCBI Taxonomy" id="2963939"/>
    <lineage>
        <taxon>Bacteria</taxon>
        <taxon>Pseudomonadati</taxon>
        <taxon>Pseudomonadota</taxon>
        <taxon>Gammaproteobacteria</taxon>
        <taxon>Methylococcales</taxon>
        <taxon>Methylococcaceae</taxon>
        <taxon>Methylomonas</taxon>
    </lineage>
</organism>
<name>A0ABY7GIM3_9GAMM</name>
<evidence type="ECO:0000313" key="2">
    <source>
        <dbReference type="Proteomes" id="UP001162780"/>
    </source>
</evidence>